<evidence type="ECO:0000256" key="1">
    <source>
        <dbReference type="SAM" id="MobiDB-lite"/>
    </source>
</evidence>
<feature type="non-terminal residue" evidence="4">
    <location>
        <position position="1"/>
    </location>
</feature>
<evidence type="ECO:0000259" key="3">
    <source>
        <dbReference type="PROSITE" id="PS50835"/>
    </source>
</evidence>
<dbReference type="InterPro" id="IPR007110">
    <property type="entry name" value="Ig-like_dom"/>
</dbReference>
<sequence>MLEGSSVILTCSSDSNPPVEIYTWFKVNESSAVGSGQSYRALQSGQYYCQAQNKHGSERSAAASINFKGGSVIVYVSVGIGTFGFAALLSTLFWPRCKRQKKKADEGFSQMVGLNGKDDTYATLDPTGQASDDVYQTPVISQPSPPDTLTSPEYENIAMEEADEGDLQVSYYRNVHQVCALFMINSYSKDLQQNLLMFLHPSSLQNAGPSAKDDTYAALDPAGRETSDDVYHTLAVR</sequence>
<keyword evidence="2" id="KW-0472">Membrane</keyword>
<feature type="region of interest" description="Disordered" evidence="1">
    <location>
        <begin position="125"/>
        <end position="151"/>
    </location>
</feature>
<protein>
    <submittedName>
        <fullName evidence="4">B-cell receptor CD22-like isoform X1</fullName>
    </submittedName>
</protein>
<keyword evidence="2" id="KW-1133">Transmembrane helix</keyword>
<keyword evidence="4" id="KW-0675">Receptor</keyword>
<dbReference type="SUPFAM" id="SSF48726">
    <property type="entry name" value="Immunoglobulin"/>
    <property type="match status" value="1"/>
</dbReference>
<dbReference type="InterPro" id="IPR013783">
    <property type="entry name" value="Ig-like_fold"/>
</dbReference>
<comment type="caution">
    <text evidence="4">The sequence shown here is derived from an EMBL/GenBank/DDBJ whole genome shotgun (WGS) entry which is preliminary data.</text>
</comment>
<dbReference type="Proteomes" id="UP000727407">
    <property type="component" value="Unassembled WGS sequence"/>
</dbReference>
<feature type="transmembrane region" description="Helical" evidence="2">
    <location>
        <begin position="72"/>
        <end position="94"/>
    </location>
</feature>
<reference evidence="4" key="1">
    <citation type="submission" date="2020-07" db="EMBL/GenBank/DDBJ databases">
        <title>Clarias magur genome sequencing, assembly and annotation.</title>
        <authorList>
            <person name="Kushwaha B."/>
            <person name="Kumar R."/>
            <person name="Das P."/>
            <person name="Joshi C.G."/>
            <person name="Kumar D."/>
            <person name="Nagpure N.S."/>
            <person name="Pandey M."/>
            <person name="Agarwal S."/>
            <person name="Srivastava S."/>
            <person name="Singh M."/>
            <person name="Sahoo L."/>
            <person name="Jayasankar P."/>
            <person name="Meher P.K."/>
            <person name="Koringa P.G."/>
            <person name="Iquebal M.A."/>
            <person name="Das S.P."/>
            <person name="Bit A."/>
            <person name="Patnaik S."/>
            <person name="Patel N."/>
            <person name="Shah T.M."/>
            <person name="Hinsu A."/>
            <person name="Jena J.K."/>
        </authorList>
    </citation>
    <scope>NUCLEOTIDE SEQUENCE</scope>
    <source>
        <strain evidence="4">CIFAMagur01</strain>
        <tissue evidence="4">Testis</tissue>
    </source>
</reference>
<dbReference type="PROSITE" id="PS50835">
    <property type="entry name" value="IG_LIKE"/>
    <property type="match status" value="1"/>
</dbReference>
<evidence type="ECO:0000313" key="5">
    <source>
        <dbReference type="Proteomes" id="UP000727407"/>
    </source>
</evidence>
<name>A0A8J4UM41_CLAMG</name>
<proteinExistence type="predicted"/>
<keyword evidence="2" id="KW-0812">Transmembrane</keyword>
<dbReference type="OrthoDB" id="10039395at2759"/>
<dbReference type="InterPro" id="IPR036179">
    <property type="entry name" value="Ig-like_dom_sf"/>
</dbReference>
<dbReference type="PANTHER" id="PTHR46013">
    <property type="entry name" value="VASCULAR CELL ADHESION MOLECULE 1"/>
    <property type="match status" value="1"/>
</dbReference>
<gene>
    <name evidence="4" type="ORF">DAT39_011900</name>
</gene>
<dbReference type="Gene3D" id="2.60.40.10">
    <property type="entry name" value="Immunoglobulins"/>
    <property type="match status" value="1"/>
</dbReference>
<evidence type="ECO:0000256" key="2">
    <source>
        <dbReference type="SAM" id="Phobius"/>
    </source>
</evidence>
<feature type="domain" description="Ig-like" evidence="3">
    <location>
        <begin position="1"/>
        <end position="66"/>
    </location>
</feature>
<dbReference type="AlphaFoldDB" id="A0A8J4UM41"/>
<organism evidence="4 5">
    <name type="scientific">Clarias magur</name>
    <name type="common">Asian catfish</name>
    <name type="synonym">Macropteronotus magur</name>
    <dbReference type="NCBI Taxonomy" id="1594786"/>
    <lineage>
        <taxon>Eukaryota</taxon>
        <taxon>Metazoa</taxon>
        <taxon>Chordata</taxon>
        <taxon>Craniata</taxon>
        <taxon>Vertebrata</taxon>
        <taxon>Euteleostomi</taxon>
        <taxon>Actinopterygii</taxon>
        <taxon>Neopterygii</taxon>
        <taxon>Teleostei</taxon>
        <taxon>Ostariophysi</taxon>
        <taxon>Siluriformes</taxon>
        <taxon>Clariidae</taxon>
        <taxon>Clarias</taxon>
    </lineage>
</organism>
<feature type="compositionally biased region" description="Polar residues" evidence="1">
    <location>
        <begin position="138"/>
        <end position="151"/>
    </location>
</feature>
<dbReference type="Pfam" id="PF13895">
    <property type="entry name" value="Ig_2"/>
    <property type="match status" value="1"/>
</dbReference>
<accession>A0A8J4UM41</accession>
<keyword evidence="5" id="KW-1185">Reference proteome</keyword>
<dbReference type="EMBL" id="QNUK01000202">
    <property type="protein sequence ID" value="KAF5898372.1"/>
    <property type="molecule type" value="Genomic_DNA"/>
</dbReference>
<dbReference type="PANTHER" id="PTHR46013:SF4">
    <property type="entry name" value="B-CELL RECEPTOR CD22-RELATED"/>
    <property type="match status" value="1"/>
</dbReference>
<dbReference type="CDD" id="cd00096">
    <property type="entry name" value="Ig"/>
    <property type="match status" value="1"/>
</dbReference>
<evidence type="ECO:0000313" key="4">
    <source>
        <dbReference type="EMBL" id="KAF5898372.1"/>
    </source>
</evidence>